<comment type="similarity">
    <text evidence="2">Belongs to the prephenate/arogenate dehydrogenase family.</text>
</comment>
<name>A0A292YML9_9BACL</name>
<gene>
    <name evidence="13" type="ORF">EFBL_1370</name>
</gene>
<dbReference type="NCBIfam" id="NF005107">
    <property type="entry name" value="PRK06545.1-5"/>
    <property type="match status" value="1"/>
</dbReference>
<dbReference type="GO" id="GO:0070403">
    <property type="term" value="F:NAD+ binding"/>
    <property type="evidence" value="ECO:0007669"/>
    <property type="project" value="InterPro"/>
</dbReference>
<comment type="pathway">
    <text evidence="1">Amino-acid biosynthesis; L-tyrosine biosynthesis; (4-hydroxyphenyl)pyruvate from prephenate (NAD(+) route): step 1/1.</text>
</comment>
<evidence type="ECO:0000259" key="11">
    <source>
        <dbReference type="PROSITE" id="PS51176"/>
    </source>
</evidence>
<protein>
    <recommendedName>
        <fullName evidence="4">Prephenate dehydrogenase</fullName>
        <ecNumber evidence="3">1.3.1.12</ecNumber>
    </recommendedName>
</protein>
<evidence type="ECO:0000256" key="8">
    <source>
        <dbReference type="ARBA" id="ARBA00023027"/>
    </source>
</evidence>
<dbReference type="GO" id="GO:0004665">
    <property type="term" value="F:prephenate dehydrogenase (NADP+) activity"/>
    <property type="evidence" value="ECO:0007669"/>
    <property type="project" value="InterPro"/>
</dbReference>
<keyword evidence="7" id="KW-0560">Oxidoreductase</keyword>
<keyword evidence="14" id="KW-1185">Reference proteome</keyword>
<evidence type="ECO:0000313" key="13">
    <source>
        <dbReference type="EMBL" id="GAX89745.1"/>
    </source>
</evidence>
<dbReference type="Gene3D" id="3.30.70.260">
    <property type="match status" value="1"/>
</dbReference>
<comment type="catalytic activity">
    <reaction evidence="10">
        <text>prephenate + NAD(+) = 3-(4-hydroxyphenyl)pyruvate + CO2 + NADH</text>
        <dbReference type="Rhea" id="RHEA:13869"/>
        <dbReference type="ChEBI" id="CHEBI:16526"/>
        <dbReference type="ChEBI" id="CHEBI:29934"/>
        <dbReference type="ChEBI" id="CHEBI:36242"/>
        <dbReference type="ChEBI" id="CHEBI:57540"/>
        <dbReference type="ChEBI" id="CHEBI:57945"/>
        <dbReference type="EC" id="1.3.1.12"/>
    </reaction>
</comment>
<dbReference type="PANTHER" id="PTHR21363:SF0">
    <property type="entry name" value="PREPHENATE DEHYDROGENASE [NADP(+)]"/>
    <property type="match status" value="1"/>
</dbReference>
<dbReference type="InterPro" id="IPR046825">
    <property type="entry name" value="PDH_C"/>
</dbReference>
<dbReference type="FunFam" id="1.10.3660.10:FF:000003">
    <property type="entry name" value="Prephenate dehydrogenase"/>
    <property type="match status" value="1"/>
</dbReference>
<evidence type="ECO:0000256" key="4">
    <source>
        <dbReference type="ARBA" id="ARBA00016891"/>
    </source>
</evidence>
<dbReference type="Pfam" id="PF01842">
    <property type="entry name" value="ACT"/>
    <property type="match status" value="1"/>
</dbReference>
<dbReference type="UniPathway" id="UPA00122">
    <property type="reaction ID" value="UER00961"/>
</dbReference>
<keyword evidence="6" id="KW-0028">Amino-acid biosynthesis</keyword>
<dbReference type="GO" id="GO:0008977">
    <property type="term" value="F:prephenate dehydrogenase (NAD+) activity"/>
    <property type="evidence" value="ECO:0007669"/>
    <property type="project" value="UniProtKB-EC"/>
</dbReference>
<sequence length="369" mass="40482">MIHFNKIVIVGCGLIGGSLAMAFRSHGMVNRIVGVDIDTHGLDKALTMGIIDEAADSLENAVLMADLVVLAVPVQQTIRQLELLAGLPLKRGCIITDVSSTKKEICGFANKCLPKDTVFVGGHPMAGSEKTGITAASPRLFENAVYILTPGTSSDTIAVDKLRQTFEQIRAQVLVMDPAQHDQVVAAISHIPHVVAALLVDQVADLGQNNPLYSRLAAGGFRDVTRIASGSPVMWRDILLTNREPILQLLRDWVRRTKEVANWLEEANPQDIETFFTRTREWRDSLPAKAKGAARIYYEMTIDVEDKPGIIGKVATILGEHGINLRNIGILENREEVNGQLLLSFSSYQDQAEAMHLLLGHGYKVHVRE</sequence>
<dbReference type="SUPFAM" id="SSF48179">
    <property type="entry name" value="6-phosphogluconate dehydrogenase C-terminal domain-like"/>
    <property type="match status" value="1"/>
</dbReference>
<dbReference type="RefSeq" id="WP_096181442.1">
    <property type="nucleotide sequence ID" value="NZ_BDUF01000029.1"/>
</dbReference>
<dbReference type="OrthoDB" id="9802008at2"/>
<reference evidence="14" key="1">
    <citation type="submission" date="2017-07" db="EMBL/GenBank/DDBJ databases">
        <title>Draft genome sequence of Effusibacillus lacus strain skLN1.</title>
        <authorList>
            <person name="Watanabe M."/>
            <person name="Kojima H."/>
            <person name="Fukui M."/>
        </authorList>
    </citation>
    <scope>NUCLEOTIDE SEQUENCE [LARGE SCALE GENOMIC DNA]</scope>
    <source>
        <strain evidence="14">skLN1</strain>
    </source>
</reference>
<keyword evidence="8" id="KW-0520">NAD</keyword>
<feature type="domain" description="Prephenate/arogenate dehydrogenase" evidence="11">
    <location>
        <begin position="5"/>
        <end position="294"/>
    </location>
</feature>
<evidence type="ECO:0000256" key="10">
    <source>
        <dbReference type="ARBA" id="ARBA00049260"/>
    </source>
</evidence>
<dbReference type="Pfam" id="PF02153">
    <property type="entry name" value="PDH_N"/>
    <property type="match status" value="1"/>
</dbReference>
<dbReference type="Proteomes" id="UP000217785">
    <property type="component" value="Unassembled WGS sequence"/>
</dbReference>
<dbReference type="PROSITE" id="PS51176">
    <property type="entry name" value="PDH_ADH"/>
    <property type="match status" value="1"/>
</dbReference>
<dbReference type="PANTHER" id="PTHR21363">
    <property type="entry name" value="PREPHENATE DEHYDROGENASE"/>
    <property type="match status" value="1"/>
</dbReference>
<evidence type="ECO:0000256" key="7">
    <source>
        <dbReference type="ARBA" id="ARBA00023002"/>
    </source>
</evidence>
<dbReference type="InterPro" id="IPR050812">
    <property type="entry name" value="Preph/Arog_dehydrog"/>
</dbReference>
<evidence type="ECO:0000256" key="3">
    <source>
        <dbReference type="ARBA" id="ARBA00012068"/>
    </source>
</evidence>
<dbReference type="InterPro" id="IPR002912">
    <property type="entry name" value="ACT_dom"/>
</dbReference>
<dbReference type="InterPro" id="IPR003099">
    <property type="entry name" value="Prephen_DH"/>
</dbReference>
<accession>A0A292YML9</accession>
<dbReference type="EMBL" id="BDUF01000029">
    <property type="protein sequence ID" value="GAX89745.1"/>
    <property type="molecule type" value="Genomic_DNA"/>
</dbReference>
<evidence type="ECO:0000259" key="12">
    <source>
        <dbReference type="PROSITE" id="PS51671"/>
    </source>
</evidence>
<dbReference type="Gene3D" id="1.10.3660.10">
    <property type="entry name" value="6-phosphogluconate dehydrogenase C-terminal like domain"/>
    <property type="match status" value="1"/>
</dbReference>
<dbReference type="Pfam" id="PF20463">
    <property type="entry name" value="PDH_C"/>
    <property type="match status" value="1"/>
</dbReference>
<evidence type="ECO:0000256" key="5">
    <source>
        <dbReference type="ARBA" id="ARBA00022498"/>
    </source>
</evidence>
<evidence type="ECO:0000313" key="14">
    <source>
        <dbReference type="Proteomes" id="UP000217785"/>
    </source>
</evidence>
<dbReference type="SUPFAM" id="SSF55021">
    <property type="entry name" value="ACT-like"/>
    <property type="match status" value="1"/>
</dbReference>
<dbReference type="GO" id="GO:0006571">
    <property type="term" value="P:tyrosine biosynthetic process"/>
    <property type="evidence" value="ECO:0007669"/>
    <property type="project" value="UniProtKB-UniPathway"/>
</dbReference>
<feature type="domain" description="ACT" evidence="12">
    <location>
        <begin position="299"/>
        <end position="369"/>
    </location>
</feature>
<organism evidence="13 14">
    <name type="scientific">Effusibacillus lacus</name>
    <dbReference type="NCBI Taxonomy" id="1348429"/>
    <lineage>
        <taxon>Bacteria</taxon>
        <taxon>Bacillati</taxon>
        <taxon>Bacillota</taxon>
        <taxon>Bacilli</taxon>
        <taxon>Bacillales</taxon>
        <taxon>Alicyclobacillaceae</taxon>
        <taxon>Effusibacillus</taxon>
    </lineage>
</organism>
<evidence type="ECO:0000256" key="6">
    <source>
        <dbReference type="ARBA" id="ARBA00022605"/>
    </source>
</evidence>
<comment type="caution">
    <text evidence="13">The sequence shown here is derived from an EMBL/GenBank/DDBJ whole genome shotgun (WGS) entry which is preliminary data.</text>
</comment>
<keyword evidence="9" id="KW-0057">Aromatic amino acid biosynthesis</keyword>
<dbReference type="PROSITE" id="PS51671">
    <property type="entry name" value="ACT"/>
    <property type="match status" value="1"/>
</dbReference>
<dbReference type="SUPFAM" id="SSF51735">
    <property type="entry name" value="NAD(P)-binding Rossmann-fold domains"/>
    <property type="match status" value="1"/>
</dbReference>
<dbReference type="InterPro" id="IPR045865">
    <property type="entry name" value="ACT-like_dom_sf"/>
</dbReference>
<proteinExistence type="inferred from homology"/>
<keyword evidence="5" id="KW-0827">Tyrosine biosynthesis</keyword>
<dbReference type="AlphaFoldDB" id="A0A292YML9"/>
<dbReference type="FunFam" id="3.40.50.720:FF:000208">
    <property type="entry name" value="Prephenate dehydrogenase"/>
    <property type="match status" value="1"/>
</dbReference>
<dbReference type="InterPro" id="IPR008927">
    <property type="entry name" value="6-PGluconate_DH-like_C_sf"/>
</dbReference>
<dbReference type="Gene3D" id="3.40.50.720">
    <property type="entry name" value="NAD(P)-binding Rossmann-like Domain"/>
    <property type="match status" value="1"/>
</dbReference>
<dbReference type="InterPro" id="IPR036291">
    <property type="entry name" value="NAD(P)-bd_dom_sf"/>
</dbReference>
<evidence type="ECO:0000256" key="9">
    <source>
        <dbReference type="ARBA" id="ARBA00023141"/>
    </source>
</evidence>
<evidence type="ECO:0000256" key="1">
    <source>
        <dbReference type="ARBA" id="ARBA00005067"/>
    </source>
</evidence>
<evidence type="ECO:0000256" key="2">
    <source>
        <dbReference type="ARBA" id="ARBA00007964"/>
    </source>
</evidence>
<dbReference type="InterPro" id="IPR046826">
    <property type="entry name" value="PDH_N"/>
</dbReference>
<dbReference type="EC" id="1.3.1.12" evidence="3"/>